<proteinExistence type="predicted"/>
<evidence type="ECO:0000313" key="3">
    <source>
        <dbReference type="Proteomes" id="UP000245697"/>
    </source>
</evidence>
<evidence type="ECO:0000313" key="2">
    <source>
        <dbReference type="EMBL" id="PWK46301.1"/>
    </source>
</evidence>
<organism evidence="2 3">
    <name type="scientific">Actinoplanes xinjiangensis</name>
    <dbReference type="NCBI Taxonomy" id="512350"/>
    <lineage>
        <taxon>Bacteria</taxon>
        <taxon>Bacillati</taxon>
        <taxon>Actinomycetota</taxon>
        <taxon>Actinomycetes</taxon>
        <taxon>Micromonosporales</taxon>
        <taxon>Micromonosporaceae</taxon>
        <taxon>Actinoplanes</taxon>
    </lineage>
</organism>
<evidence type="ECO:0000256" key="1">
    <source>
        <dbReference type="SAM" id="MobiDB-lite"/>
    </source>
</evidence>
<protein>
    <submittedName>
        <fullName evidence="2">Uncharacterized protein</fullName>
    </submittedName>
</protein>
<accession>A0A316FBN9</accession>
<reference evidence="2 3" key="1">
    <citation type="submission" date="2018-05" db="EMBL/GenBank/DDBJ databases">
        <title>Genomic Encyclopedia of Archaeal and Bacterial Type Strains, Phase II (KMG-II): from individual species to whole genera.</title>
        <authorList>
            <person name="Goeker M."/>
        </authorList>
    </citation>
    <scope>NUCLEOTIDE SEQUENCE [LARGE SCALE GENOMIC DNA]</scope>
    <source>
        <strain evidence="2 3">DSM 45184</strain>
    </source>
</reference>
<comment type="caution">
    <text evidence="2">The sequence shown here is derived from an EMBL/GenBank/DDBJ whole genome shotgun (WGS) entry which is preliminary data.</text>
</comment>
<dbReference type="Proteomes" id="UP000245697">
    <property type="component" value="Unassembled WGS sequence"/>
</dbReference>
<gene>
    <name evidence="2" type="ORF">BC793_110295</name>
</gene>
<dbReference type="AlphaFoldDB" id="A0A316FBN9"/>
<dbReference type="EMBL" id="QGGR01000010">
    <property type="protein sequence ID" value="PWK46301.1"/>
    <property type="molecule type" value="Genomic_DNA"/>
</dbReference>
<keyword evidence="3" id="KW-1185">Reference proteome</keyword>
<sequence length="29" mass="3152">MMVAPAIIERPLESESDSLPDLQVRSLPG</sequence>
<name>A0A316FBN9_9ACTN</name>
<feature type="region of interest" description="Disordered" evidence="1">
    <location>
        <begin position="1"/>
        <end position="29"/>
    </location>
</feature>